<gene>
    <name evidence="1" type="ORF">MRB53_005538</name>
</gene>
<accession>A0ACC2MED2</accession>
<dbReference type="Proteomes" id="UP001234297">
    <property type="component" value="Chromosome 2"/>
</dbReference>
<dbReference type="EMBL" id="CM056810">
    <property type="protein sequence ID" value="KAJ8643790.1"/>
    <property type="molecule type" value="Genomic_DNA"/>
</dbReference>
<evidence type="ECO:0000313" key="2">
    <source>
        <dbReference type="Proteomes" id="UP001234297"/>
    </source>
</evidence>
<comment type="caution">
    <text evidence="1">The sequence shown here is derived from an EMBL/GenBank/DDBJ whole genome shotgun (WGS) entry which is preliminary data.</text>
</comment>
<sequence>MKEDWNKGRVKMRLDLKRGHCFFFVALLGVLFGCGTLSVAAISQCNGSIAQCYYQQESMMESEISGRLLGAVPNNYRTLRVLDPKIVLAPDLPKGGNKPVQARPYTSGCKDEYCKTRERNS</sequence>
<organism evidence="1 2">
    <name type="scientific">Persea americana</name>
    <name type="common">Avocado</name>
    <dbReference type="NCBI Taxonomy" id="3435"/>
    <lineage>
        <taxon>Eukaryota</taxon>
        <taxon>Viridiplantae</taxon>
        <taxon>Streptophyta</taxon>
        <taxon>Embryophyta</taxon>
        <taxon>Tracheophyta</taxon>
        <taxon>Spermatophyta</taxon>
        <taxon>Magnoliopsida</taxon>
        <taxon>Magnoliidae</taxon>
        <taxon>Laurales</taxon>
        <taxon>Lauraceae</taxon>
        <taxon>Persea</taxon>
    </lineage>
</organism>
<reference evidence="1 2" key="1">
    <citation type="journal article" date="2022" name="Hortic Res">
        <title>A haplotype resolved chromosomal level avocado genome allows analysis of novel avocado genes.</title>
        <authorList>
            <person name="Nath O."/>
            <person name="Fletcher S.J."/>
            <person name="Hayward A."/>
            <person name="Shaw L.M."/>
            <person name="Masouleh A.K."/>
            <person name="Furtado A."/>
            <person name="Henry R.J."/>
            <person name="Mitter N."/>
        </authorList>
    </citation>
    <scope>NUCLEOTIDE SEQUENCE [LARGE SCALE GENOMIC DNA]</scope>
    <source>
        <strain evidence="2">cv. Hass</strain>
    </source>
</reference>
<evidence type="ECO:0000313" key="1">
    <source>
        <dbReference type="EMBL" id="KAJ8643790.1"/>
    </source>
</evidence>
<proteinExistence type="predicted"/>
<name>A0ACC2MED2_PERAE</name>
<keyword evidence="2" id="KW-1185">Reference proteome</keyword>
<protein>
    <submittedName>
        <fullName evidence="1">Uncharacterized protein</fullName>
    </submittedName>
</protein>